<name>A0AA35Y817_LACSI</name>
<dbReference type="Proteomes" id="UP001177003">
    <property type="component" value="Chromosome 2"/>
</dbReference>
<dbReference type="EMBL" id="OX465078">
    <property type="protein sequence ID" value="CAI9270734.1"/>
    <property type="molecule type" value="Genomic_DNA"/>
</dbReference>
<evidence type="ECO:0000259" key="1">
    <source>
        <dbReference type="Pfam" id="PF23209"/>
    </source>
</evidence>
<keyword evidence="3" id="KW-1185">Reference proteome</keyword>
<organism evidence="2 3">
    <name type="scientific">Lactuca saligna</name>
    <name type="common">Willowleaf lettuce</name>
    <dbReference type="NCBI Taxonomy" id="75948"/>
    <lineage>
        <taxon>Eukaryota</taxon>
        <taxon>Viridiplantae</taxon>
        <taxon>Streptophyta</taxon>
        <taxon>Embryophyta</taxon>
        <taxon>Tracheophyta</taxon>
        <taxon>Spermatophyta</taxon>
        <taxon>Magnoliopsida</taxon>
        <taxon>eudicotyledons</taxon>
        <taxon>Gunneridae</taxon>
        <taxon>Pentapetalae</taxon>
        <taxon>asterids</taxon>
        <taxon>campanulids</taxon>
        <taxon>Asterales</taxon>
        <taxon>Asteraceae</taxon>
        <taxon>Cichorioideae</taxon>
        <taxon>Cichorieae</taxon>
        <taxon>Lactucinae</taxon>
        <taxon>Lactuca</taxon>
    </lineage>
</organism>
<accession>A0AA35Y817</accession>
<gene>
    <name evidence="2" type="ORF">LSALG_LOCUS11031</name>
</gene>
<dbReference type="Pfam" id="PF23209">
    <property type="entry name" value="IDM1_C"/>
    <property type="match status" value="1"/>
</dbReference>
<dbReference type="PANTHER" id="PTHR46508:SF2">
    <property type="entry name" value="INCREASED DNA METHYLATION 1"/>
    <property type="match status" value="1"/>
</dbReference>
<evidence type="ECO:0000313" key="2">
    <source>
        <dbReference type="EMBL" id="CAI9270734.1"/>
    </source>
</evidence>
<proteinExistence type="predicted"/>
<feature type="domain" description="Increased DNA methylation 1 C-terminal" evidence="1">
    <location>
        <begin position="100"/>
        <end position="140"/>
    </location>
</feature>
<protein>
    <recommendedName>
        <fullName evidence="1">Increased DNA methylation 1 C-terminal domain-containing protein</fullName>
    </recommendedName>
</protein>
<dbReference type="PANTHER" id="PTHR46508">
    <property type="entry name" value="PHD FINGER FAMILY PROTEIN"/>
    <property type="match status" value="1"/>
</dbReference>
<dbReference type="AlphaFoldDB" id="A0AA35Y817"/>
<sequence length="140" mass="16087">MEFGKSFTLCQLEAWSVEYKVRRGATWTLKVEEIDENDDSCGLCGDGDHEECRGETGLERDLTWFCGESCKEVYFELHSRIGIMNSIFDGFSSVFFRSKNRSEFARLNYEGFYTVILEKNDVILCEASLRIYGVNVAETP</sequence>
<dbReference type="InterPro" id="IPR056511">
    <property type="entry name" value="IDM1_C"/>
</dbReference>
<reference evidence="2" key="1">
    <citation type="submission" date="2023-04" db="EMBL/GenBank/DDBJ databases">
        <authorList>
            <person name="Vijverberg K."/>
            <person name="Xiong W."/>
            <person name="Schranz E."/>
        </authorList>
    </citation>
    <scope>NUCLEOTIDE SEQUENCE</scope>
</reference>
<evidence type="ECO:0000313" key="3">
    <source>
        <dbReference type="Proteomes" id="UP001177003"/>
    </source>
</evidence>